<keyword evidence="4" id="KW-1185">Reference proteome</keyword>
<sequence length="406" mass="44771">MELLHPHCAGLDVHKETVAVCVRHMEGGKLTTAVQTFKTITRELMGLSDWLSSEGVTHIGMEATGVYWKPVWHILSDGELANAAHVKNVPGRKTDVNDATWLADLMAHGLIKANFVPDESTQQMRDLLRTRKQFVRERSSHTQHIQKTLEDANIKLDSVITDIVGLSGRRMIEALIAGQTDPEALAALAHRRIHASADELEAALRGRVTPHHRFMLQLHLDHLDAVNAAIARIDKEVDASVDPFRVAIEMLTTIPGVSSLAAEVMVSEIGIDMSRFKTEGHLISWAGLCPKNDESAGKRRSTRMKKGAPWLKTTLIQCAWAASRTKGSYLQAQYLRIRSRRGAKKAIGAVAASMLTAAYHMLNDGTLYQDLGANHFDNRDKGKQALRLVNRLQSPGFAVQITSIAA</sequence>
<accession>A0A4Q7XZ02</accession>
<dbReference type="InterPro" id="IPR047650">
    <property type="entry name" value="Transpos_IS110"/>
</dbReference>
<dbReference type="Proteomes" id="UP000292958">
    <property type="component" value="Unassembled WGS sequence"/>
</dbReference>
<proteinExistence type="predicted"/>
<evidence type="ECO:0000259" key="1">
    <source>
        <dbReference type="Pfam" id="PF01548"/>
    </source>
</evidence>
<evidence type="ECO:0000259" key="2">
    <source>
        <dbReference type="Pfam" id="PF02371"/>
    </source>
</evidence>
<dbReference type="GO" id="GO:0006313">
    <property type="term" value="P:DNA transposition"/>
    <property type="evidence" value="ECO:0007669"/>
    <property type="project" value="InterPro"/>
</dbReference>
<dbReference type="InterPro" id="IPR003346">
    <property type="entry name" value="Transposase_20"/>
</dbReference>
<dbReference type="AlphaFoldDB" id="A0A4Q7XZ02"/>
<protein>
    <submittedName>
        <fullName evidence="3">Transposase</fullName>
    </submittedName>
</protein>
<dbReference type="PANTHER" id="PTHR33055:SF15">
    <property type="entry name" value="TRANSPOSASE-RELATED"/>
    <property type="match status" value="1"/>
</dbReference>
<name>A0A4Q7XZ02_9BACT</name>
<dbReference type="Pfam" id="PF02371">
    <property type="entry name" value="Transposase_20"/>
    <property type="match status" value="1"/>
</dbReference>
<dbReference type="Pfam" id="PF01548">
    <property type="entry name" value="DEDD_Tnp_IS110"/>
    <property type="match status" value="1"/>
</dbReference>
<dbReference type="RefSeq" id="WP_130424820.1">
    <property type="nucleotide sequence ID" value="NZ_SHKW01000007.1"/>
</dbReference>
<comment type="caution">
    <text evidence="3">The sequence shown here is derived from an EMBL/GenBank/DDBJ whole genome shotgun (WGS) entry which is preliminary data.</text>
</comment>
<feature type="domain" description="Transposase IS116/IS110/IS902 C-terminal" evidence="2">
    <location>
        <begin position="249"/>
        <end position="334"/>
    </location>
</feature>
<dbReference type="GO" id="GO:0004803">
    <property type="term" value="F:transposase activity"/>
    <property type="evidence" value="ECO:0007669"/>
    <property type="project" value="InterPro"/>
</dbReference>
<reference evidence="3 4" key="1">
    <citation type="submission" date="2019-02" db="EMBL/GenBank/DDBJ databases">
        <title>Genomic Encyclopedia of Archaeal and Bacterial Type Strains, Phase II (KMG-II): from individual species to whole genera.</title>
        <authorList>
            <person name="Goeker M."/>
        </authorList>
    </citation>
    <scope>NUCLEOTIDE SEQUENCE [LARGE SCALE GENOMIC DNA]</scope>
    <source>
        <strain evidence="3 4">DSM 18101</strain>
    </source>
</reference>
<dbReference type="GO" id="GO:0003677">
    <property type="term" value="F:DNA binding"/>
    <property type="evidence" value="ECO:0007669"/>
    <property type="project" value="InterPro"/>
</dbReference>
<organism evidence="3 4">
    <name type="scientific">Edaphobacter modestus</name>
    <dbReference type="NCBI Taxonomy" id="388466"/>
    <lineage>
        <taxon>Bacteria</taxon>
        <taxon>Pseudomonadati</taxon>
        <taxon>Acidobacteriota</taxon>
        <taxon>Terriglobia</taxon>
        <taxon>Terriglobales</taxon>
        <taxon>Acidobacteriaceae</taxon>
        <taxon>Edaphobacter</taxon>
    </lineage>
</organism>
<gene>
    <name evidence="3" type="ORF">BDD14_6185</name>
</gene>
<dbReference type="EMBL" id="SHKW01000007">
    <property type="protein sequence ID" value="RZU29600.1"/>
    <property type="molecule type" value="Genomic_DNA"/>
</dbReference>
<dbReference type="OrthoDB" id="9815354at2"/>
<dbReference type="NCBIfam" id="NF033542">
    <property type="entry name" value="transpos_IS110"/>
    <property type="match status" value="1"/>
</dbReference>
<evidence type="ECO:0000313" key="4">
    <source>
        <dbReference type="Proteomes" id="UP000292958"/>
    </source>
</evidence>
<dbReference type="InterPro" id="IPR002525">
    <property type="entry name" value="Transp_IS110-like_N"/>
</dbReference>
<feature type="domain" description="Transposase IS110-like N-terminal" evidence="1">
    <location>
        <begin position="9"/>
        <end position="152"/>
    </location>
</feature>
<dbReference type="PANTHER" id="PTHR33055">
    <property type="entry name" value="TRANSPOSASE FOR INSERTION SEQUENCE ELEMENT IS1111A"/>
    <property type="match status" value="1"/>
</dbReference>
<evidence type="ECO:0000313" key="3">
    <source>
        <dbReference type="EMBL" id="RZU29600.1"/>
    </source>
</evidence>